<dbReference type="GO" id="GO:0008033">
    <property type="term" value="P:tRNA processing"/>
    <property type="evidence" value="ECO:0007669"/>
    <property type="project" value="InterPro"/>
</dbReference>
<gene>
    <name evidence="3" type="primary">ttcA_2</name>
    <name evidence="3" type="ORF">R28058_30821</name>
</gene>
<dbReference type="AlphaFoldDB" id="A0A0C7Q0U2"/>
<organism evidence="3 4">
    <name type="scientific">Paraclostridium sordellii</name>
    <name type="common">Clostridium sordellii</name>
    <dbReference type="NCBI Taxonomy" id="1505"/>
    <lineage>
        <taxon>Bacteria</taxon>
        <taxon>Bacillati</taxon>
        <taxon>Bacillota</taxon>
        <taxon>Clostridia</taxon>
        <taxon>Peptostreptococcales</taxon>
        <taxon>Peptostreptococcaceae</taxon>
        <taxon>Paraclostridium</taxon>
    </lineage>
</organism>
<dbReference type="PANTHER" id="PTHR43686:SF1">
    <property type="entry name" value="AMINOTRAN_5 DOMAIN-CONTAINING PROTEIN"/>
    <property type="match status" value="1"/>
</dbReference>
<dbReference type="InterPro" id="IPR035107">
    <property type="entry name" value="tRNA_thiolation_TtcA_Ctu1"/>
</dbReference>
<sequence>MQRLLSKARQAINDFEMIQDGDKIAIGLSGGKDSLTLLHILNNYRKFSPQKFDIIAITLNPGGVDNSPLYDLCSNLGVEFHEIQTNIKEIIFDIRKEKNPCSLCANLRRGALNDNAKKLGCNKVALGHHKDDAVETFLMSMFYEGRVSCFSPKTYLDRQGLTVIRPMVYIDEYMTKKATKDFNYPVIKNPCPADGHTNRQNIKELIQKLNVDIPNIKRNLFKSLNNSEQLFIWDKESIKKI</sequence>
<dbReference type="Gene3D" id="3.40.50.620">
    <property type="entry name" value="HUPs"/>
    <property type="match status" value="1"/>
</dbReference>
<evidence type="ECO:0000256" key="1">
    <source>
        <dbReference type="ARBA" id="ARBA00022679"/>
    </source>
</evidence>
<dbReference type="Proteomes" id="UP000049127">
    <property type="component" value="Unassembled WGS sequence"/>
</dbReference>
<accession>A0A0C7Q0U2</accession>
<proteinExistence type="predicted"/>
<evidence type="ECO:0000313" key="3">
    <source>
        <dbReference type="EMBL" id="CEQ05391.1"/>
    </source>
</evidence>
<dbReference type="InterPro" id="IPR011063">
    <property type="entry name" value="TilS/TtcA_N"/>
</dbReference>
<dbReference type="CDD" id="cd24138">
    <property type="entry name" value="TtcA-like"/>
    <property type="match status" value="1"/>
</dbReference>
<name>A0A0C7Q0U2_PARSO</name>
<dbReference type="Pfam" id="PF01171">
    <property type="entry name" value="ATP_bind_3"/>
    <property type="match status" value="1"/>
</dbReference>
<dbReference type="RefSeq" id="WP_055338176.1">
    <property type="nucleotide sequence ID" value="NZ_CDNF01000036.1"/>
</dbReference>
<keyword evidence="1" id="KW-0808">Transferase</keyword>
<dbReference type="EMBL" id="CEKZ01000025">
    <property type="protein sequence ID" value="CEQ05391.1"/>
    <property type="molecule type" value="Genomic_DNA"/>
</dbReference>
<protein>
    <submittedName>
        <fullName evidence="3">ATPase</fullName>
    </submittedName>
</protein>
<dbReference type="SUPFAM" id="SSF52402">
    <property type="entry name" value="Adenine nucleotide alpha hydrolases-like"/>
    <property type="match status" value="1"/>
</dbReference>
<dbReference type="OrthoDB" id="9801054at2"/>
<evidence type="ECO:0000313" key="4">
    <source>
        <dbReference type="Proteomes" id="UP000049127"/>
    </source>
</evidence>
<dbReference type="PIRSF" id="PIRSF004976">
    <property type="entry name" value="ATPase_YdaO"/>
    <property type="match status" value="1"/>
</dbReference>
<dbReference type="PANTHER" id="PTHR43686">
    <property type="entry name" value="SULFURTRANSFERASE-RELATED"/>
    <property type="match status" value="1"/>
</dbReference>
<dbReference type="GO" id="GO:0016740">
    <property type="term" value="F:transferase activity"/>
    <property type="evidence" value="ECO:0007669"/>
    <property type="project" value="UniProtKB-KW"/>
</dbReference>
<dbReference type="InterPro" id="IPR014729">
    <property type="entry name" value="Rossmann-like_a/b/a_fold"/>
</dbReference>
<evidence type="ECO:0000259" key="2">
    <source>
        <dbReference type="Pfam" id="PF01171"/>
    </source>
</evidence>
<feature type="domain" description="tRNA(Ile)-lysidine/2-thiocytidine synthase N-terminal" evidence="2">
    <location>
        <begin position="23"/>
        <end position="183"/>
    </location>
</feature>
<reference evidence="3 4" key="1">
    <citation type="submission" date="2015-01" db="EMBL/GenBank/DDBJ databases">
        <authorList>
            <person name="Aslett A.Martin."/>
            <person name="De Silva Nishadi"/>
        </authorList>
    </citation>
    <scope>NUCLEOTIDE SEQUENCE [LARGE SCALE GENOMIC DNA]</scope>
    <source>
        <strain evidence="3 4">R28058</strain>
    </source>
</reference>